<dbReference type="AlphaFoldDB" id="A0A8J2LHF2"/>
<evidence type="ECO:0000313" key="10">
    <source>
        <dbReference type="EMBL" id="CAG7835548.1"/>
    </source>
</evidence>
<dbReference type="PANTHER" id="PTHR48078">
    <property type="entry name" value="THREONINE DEHYDRATASE, MITOCHONDRIAL-RELATED"/>
    <property type="match status" value="1"/>
</dbReference>
<evidence type="ECO:0000256" key="1">
    <source>
        <dbReference type="ARBA" id="ARBA00001933"/>
    </source>
</evidence>
<comment type="caution">
    <text evidence="10">The sequence shown here is derived from an EMBL/GenBank/DDBJ whole genome shotgun (WGS) entry which is preliminary data.</text>
</comment>
<feature type="domain" description="Tryptophan synthase beta chain-like PALP" evidence="9">
    <location>
        <begin position="9"/>
        <end position="302"/>
    </location>
</feature>
<keyword evidence="4" id="KW-0663">Pyridoxal phosphate</keyword>
<proteinExistence type="inferred from homology"/>
<dbReference type="GO" id="GO:0003941">
    <property type="term" value="F:L-serine ammonia-lyase activity"/>
    <property type="evidence" value="ECO:0007669"/>
    <property type="project" value="UniProtKB-EC"/>
</dbReference>
<evidence type="ECO:0000313" key="11">
    <source>
        <dbReference type="Proteomes" id="UP000708208"/>
    </source>
</evidence>
<dbReference type="EC" id="4.3.1.17" evidence="3"/>
<dbReference type="InterPro" id="IPR000634">
    <property type="entry name" value="Ser/Thr_deHydtase_PyrdxlP-BS"/>
</dbReference>
<sequence>MTTNGISIETPLIYSNPLSVFTSREVYLKLECTQPSGSFKLRGISASCIEKVNNGCKKLVGSSGGNAGVALAYSAKKLGIPCQLIVPTTCVPRMIDRILAYGIEVTISGDNWAEANKKALEVAQDPEVGYIHPFDDDAIREAASGIVTSTKEQLEGKKPSCIILSVGGGGLLGGVLIGLETVGWEDVPIVTVETEGANNFHLSVQAGKVIAKPPNTIAKTLGSTCIAPILMEWVPKFKIITQSISDAEAANGCICFAEDHSILVEPSCGAALAAIYSKLVPKVLDDNGYDSKAGPMVVIVCGGSDVTTQMLLDYQQEYGL</sequence>
<dbReference type="Proteomes" id="UP000708208">
    <property type="component" value="Unassembled WGS sequence"/>
</dbReference>
<dbReference type="EMBL" id="CAJVCH010570664">
    <property type="protein sequence ID" value="CAG7835548.1"/>
    <property type="molecule type" value="Genomic_DNA"/>
</dbReference>
<evidence type="ECO:0000256" key="3">
    <source>
        <dbReference type="ARBA" id="ARBA00012093"/>
    </source>
</evidence>
<keyword evidence="5" id="KW-0456">Lyase</keyword>
<dbReference type="PROSITE" id="PS00165">
    <property type="entry name" value="DEHYDRATASE_SER_THR"/>
    <property type="match status" value="1"/>
</dbReference>
<keyword evidence="11" id="KW-1185">Reference proteome</keyword>
<evidence type="ECO:0000256" key="4">
    <source>
        <dbReference type="ARBA" id="ARBA00022898"/>
    </source>
</evidence>
<dbReference type="OrthoDB" id="4418812at2759"/>
<comment type="similarity">
    <text evidence="2">Belongs to the serine/threonine dehydratase family.</text>
</comment>
<dbReference type="GO" id="GO:0006565">
    <property type="term" value="P:L-serine catabolic process"/>
    <property type="evidence" value="ECO:0007669"/>
    <property type="project" value="TreeGrafter"/>
</dbReference>
<evidence type="ECO:0000259" key="9">
    <source>
        <dbReference type="Pfam" id="PF00291"/>
    </source>
</evidence>
<evidence type="ECO:0000256" key="7">
    <source>
        <dbReference type="ARBA" id="ARBA00042605"/>
    </source>
</evidence>
<accession>A0A8J2LHF2</accession>
<gene>
    <name evidence="10" type="ORF">AFUS01_LOCUS44907</name>
</gene>
<dbReference type="GO" id="GO:0009097">
    <property type="term" value="P:isoleucine biosynthetic process"/>
    <property type="evidence" value="ECO:0007669"/>
    <property type="project" value="TreeGrafter"/>
</dbReference>
<dbReference type="InterPro" id="IPR050147">
    <property type="entry name" value="Ser/Thr_Dehydratase"/>
</dbReference>
<evidence type="ECO:0000256" key="6">
    <source>
        <dbReference type="ARBA" id="ARBA00041766"/>
    </source>
</evidence>
<comment type="catalytic activity">
    <reaction evidence="8">
        <text>L-serine = pyruvate + NH4(+)</text>
        <dbReference type="Rhea" id="RHEA:19169"/>
        <dbReference type="ChEBI" id="CHEBI:15361"/>
        <dbReference type="ChEBI" id="CHEBI:28938"/>
        <dbReference type="ChEBI" id="CHEBI:33384"/>
        <dbReference type="EC" id="4.3.1.17"/>
    </reaction>
</comment>
<comment type="cofactor">
    <cofactor evidence="1">
        <name>pyridoxal 5'-phosphate</name>
        <dbReference type="ChEBI" id="CHEBI:597326"/>
    </cofactor>
</comment>
<dbReference type="InterPro" id="IPR001926">
    <property type="entry name" value="TrpB-like_PALP"/>
</dbReference>
<organism evidence="10 11">
    <name type="scientific">Allacma fusca</name>
    <dbReference type="NCBI Taxonomy" id="39272"/>
    <lineage>
        <taxon>Eukaryota</taxon>
        <taxon>Metazoa</taxon>
        <taxon>Ecdysozoa</taxon>
        <taxon>Arthropoda</taxon>
        <taxon>Hexapoda</taxon>
        <taxon>Collembola</taxon>
        <taxon>Symphypleona</taxon>
        <taxon>Sminthuridae</taxon>
        <taxon>Allacma</taxon>
    </lineage>
</organism>
<dbReference type="PANTHER" id="PTHR48078:SF2">
    <property type="entry name" value="CATABOLIC L-SERINE_THREONINE DEHYDRATASE"/>
    <property type="match status" value="1"/>
</dbReference>
<evidence type="ECO:0000256" key="2">
    <source>
        <dbReference type="ARBA" id="ARBA00010869"/>
    </source>
</evidence>
<protein>
    <recommendedName>
        <fullName evidence="3">L-serine ammonia-lyase</fullName>
        <ecNumber evidence="3">4.3.1.17</ecNumber>
    </recommendedName>
    <alternativeName>
        <fullName evidence="6">L-serine deaminase</fullName>
    </alternativeName>
    <alternativeName>
        <fullName evidence="7">L-threonine dehydratase</fullName>
    </alternativeName>
</protein>
<dbReference type="GO" id="GO:0006567">
    <property type="term" value="P:L-threonine catabolic process"/>
    <property type="evidence" value="ECO:0007669"/>
    <property type="project" value="TreeGrafter"/>
</dbReference>
<evidence type="ECO:0000256" key="8">
    <source>
        <dbReference type="ARBA" id="ARBA00049406"/>
    </source>
</evidence>
<evidence type="ECO:0000256" key="5">
    <source>
        <dbReference type="ARBA" id="ARBA00023239"/>
    </source>
</evidence>
<dbReference type="Pfam" id="PF00291">
    <property type="entry name" value="PALP"/>
    <property type="match status" value="1"/>
</dbReference>
<dbReference type="GO" id="GO:0030170">
    <property type="term" value="F:pyridoxal phosphate binding"/>
    <property type="evidence" value="ECO:0007669"/>
    <property type="project" value="InterPro"/>
</dbReference>
<name>A0A8J2LHF2_9HEXA</name>
<reference evidence="10" key="1">
    <citation type="submission" date="2021-06" db="EMBL/GenBank/DDBJ databases">
        <authorList>
            <person name="Hodson N. C."/>
            <person name="Mongue J. A."/>
            <person name="Jaron S. K."/>
        </authorList>
    </citation>
    <scope>NUCLEOTIDE SEQUENCE</scope>
</reference>
<dbReference type="GO" id="GO:0004794">
    <property type="term" value="F:threonine deaminase activity"/>
    <property type="evidence" value="ECO:0007669"/>
    <property type="project" value="TreeGrafter"/>
</dbReference>